<comment type="caution">
    <text evidence="1">The sequence shown here is derived from an EMBL/GenBank/DDBJ whole genome shotgun (WGS) entry which is preliminary data.</text>
</comment>
<reference evidence="1" key="1">
    <citation type="submission" date="2023-05" db="EMBL/GenBank/DDBJ databases">
        <title>Nepenthes gracilis genome sequencing.</title>
        <authorList>
            <person name="Fukushima K."/>
        </authorList>
    </citation>
    <scope>NUCLEOTIDE SEQUENCE</scope>
    <source>
        <strain evidence="1">SING2019-196</strain>
    </source>
</reference>
<proteinExistence type="predicted"/>
<protein>
    <submittedName>
        <fullName evidence="1">Uncharacterized protein</fullName>
    </submittedName>
</protein>
<dbReference type="Proteomes" id="UP001279734">
    <property type="component" value="Unassembled WGS sequence"/>
</dbReference>
<dbReference type="AlphaFoldDB" id="A0AAD3T2H0"/>
<evidence type="ECO:0000313" key="2">
    <source>
        <dbReference type="Proteomes" id="UP001279734"/>
    </source>
</evidence>
<accession>A0AAD3T2H0</accession>
<organism evidence="1 2">
    <name type="scientific">Nepenthes gracilis</name>
    <name type="common">Slender pitcher plant</name>
    <dbReference type="NCBI Taxonomy" id="150966"/>
    <lineage>
        <taxon>Eukaryota</taxon>
        <taxon>Viridiplantae</taxon>
        <taxon>Streptophyta</taxon>
        <taxon>Embryophyta</taxon>
        <taxon>Tracheophyta</taxon>
        <taxon>Spermatophyta</taxon>
        <taxon>Magnoliopsida</taxon>
        <taxon>eudicotyledons</taxon>
        <taxon>Gunneridae</taxon>
        <taxon>Pentapetalae</taxon>
        <taxon>Caryophyllales</taxon>
        <taxon>Nepenthaceae</taxon>
        <taxon>Nepenthes</taxon>
    </lineage>
</organism>
<dbReference type="EMBL" id="BSYO01000022">
    <property type="protein sequence ID" value="GMH20807.1"/>
    <property type="molecule type" value="Genomic_DNA"/>
</dbReference>
<keyword evidence="2" id="KW-1185">Reference proteome</keyword>
<evidence type="ECO:0000313" key="1">
    <source>
        <dbReference type="EMBL" id="GMH20807.1"/>
    </source>
</evidence>
<sequence length="143" mass="15721">MPLNATLLHPLGIKRRKLGSHDPVSRSTCLMTSKVASINQGLFRPHSIPISESLSIPLLSFVLLSSVRVVKSKRSSGEEASYEPLVKLKEVATVLYSNDLKSRRSDGKRRSNGKKASYEPLEELKEAATTSYGSNLFLFSSSL</sequence>
<gene>
    <name evidence="1" type="ORF">Nepgr_022649</name>
</gene>
<name>A0AAD3T2H0_NEPGR</name>